<dbReference type="AlphaFoldDB" id="A0AAD7PI66"/>
<sequence length="101" mass="11561">MKGFHVLVATQVFVWHTHLVSCKMARKNTFDGCDCHNVFPDHSINYVETAVGPAMTNLPCPLTSRRPDDHSQPLSERSLTLVHVLRFRQLAFHVTFQFINV</sequence>
<evidence type="ECO:0000313" key="2">
    <source>
        <dbReference type="EMBL" id="KAJ7955829.1"/>
    </source>
</evidence>
<protein>
    <recommendedName>
        <fullName evidence="4">Secreted protein</fullName>
    </recommendedName>
</protein>
<evidence type="ECO:0008006" key="4">
    <source>
        <dbReference type="Google" id="ProtNLM"/>
    </source>
</evidence>
<feature type="chain" id="PRO_5041945219" description="Secreted protein" evidence="1">
    <location>
        <begin position="23"/>
        <end position="101"/>
    </location>
</feature>
<evidence type="ECO:0000256" key="1">
    <source>
        <dbReference type="SAM" id="SignalP"/>
    </source>
</evidence>
<proteinExistence type="predicted"/>
<keyword evidence="1" id="KW-0732">Signal</keyword>
<feature type="signal peptide" evidence="1">
    <location>
        <begin position="1"/>
        <end position="22"/>
    </location>
</feature>
<dbReference type="KEGG" id="qsa:O6P43_022357"/>
<accession>A0AAD7PI66</accession>
<dbReference type="Proteomes" id="UP001163823">
    <property type="component" value="Chromosome 9"/>
</dbReference>
<keyword evidence="3" id="KW-1185">Reference proteome</keyword>
<reference evidence="2" key="1">
    <citation type="journal article" date="2023" name="Science">
        <title>Elucidation of the pathway for biosynthesis of saponin adjuvants from the soapbark tree.</title>
        <authorList>
            <person name="Reed J."/>
            <person name="Orme A."/>
            <person name="El-Demerdash A."/>
            <person name="Owen C."/>
            <person name="Martin L.B.B."/>
            <person name="Misra R.C."/>
            <person name="Kikuchi S."/>
            <person name="Rejzek M."/>
            <person name="Martin A.C."/>
            <person name="Harkess A."/>
            <person name="Leebens-Mack J."/>
            <person name="Louveau T."/>
            <person name="Stephenson M.J."/>
            <person name="Osbourn A."/>
        </authorList>
    </citation>
    <scope>NUCLEOTIDE SEQUENCE</scope>
    <source>
        <strain evidence="2">S10</strain>
    </source>
</reference>
<dbReference type="EMBL" id="JARAOO010000009">
    <property type="protein sequence ID" value="KAJ7955829.1"/>
    <property type="molecule type" value="Genomic_DNA"/>
</dbReference>
<gene>
    <name evidence="2" type="ORF">O6P43_022357</name>
</gene>
<organism evidence="2 3">
    <name type="scientific">Quillaja saponaria</name>
    <name type="common">Soap bark tree</name>
    <dbReference type="NCBI Taxonomy" id="32244"/>
    <lineage>
        <taxon>Eukaryota</taxon>
        <taxon>Viridiplantae</taxon>
        <taxon>Streptophyta</taxon>
        <taxon>Embryophyta</taxon>
        <taxon>Tracheophyta</taxon>
        <taxon>Spermatophyta</taxon>
        <taxon>Magnoliopsida</taxon>
        <taxon>eudicotyledons</taxon>
        <taxon>Gunneridae</taxon>
        <taxon>Pentapetalae</taxon>
        <taxon>rosids</taxon>
        <taxon>fabids</taxon>
        <taxon>Fabales</taxon>
        <taxon>Quillajaceae</taxon>
        <taxon>Quillaja</taxon>
    </lineage>
</organism>
<comment type="caution">
    <text evidence="2">The sequence shown here is derived from an EMBL/GenBank/DDBJ whole genome shotgun (WGS) entry which is preliminary data.</text>
</comment>
<name>A0AAD7PI66_QUISA</name>
<evidence type="ECO:0000313" key="3">
    <source>
        <dbReference type="Proteomes" id="UP001163823"/>
    </source>
</evidence>